<proteinExistence type="predicted"/>
<evidence type="ECO:0000313" key="3">
    <source>
        <dbReference type="Proteomes" id="UP000001072"/>
    </source>
</evidence>
<dbReference type="AlphaFoldDB" id="F4S6Z4"/>
<evidence type="ECO:0000313" key="2">
    <source>
        <dbReference type="EMBL" id="EGF99596.1"/>
    </source>
</evidence>
<protein>
    <submittedName>
        <fullName evidence="2">Uncharacterized protein</fullName>
    </submittedName>
</protein>
<gene>
    <name evidence="2" type="ORF">MELLADRAFT_112592</name>
</gene>
<feature type="compositionally biased region" description="Basic and acidic residues" evidence="1">
    <location>
        <begin position="35"/>
        <end position="44"/>
    </location>
</feature>
<dbReference type="Proteomes" id="UP000001072">
    <property type="component" value="Unassembled WGS sequence"/>
</dbReference>
<organism evidence="3">
    <name type="scientific">Melampsora larici-populina (strain 98AG31 / pathotype 3-4-7)</name>
    <name type="common">Poplar leaf rust fungus</name>
    <dbReference type="NCBI Taxonomy" id="747676"/>
    <lineage>
        <taxon>Eukaryota</taxon>
        <taxon>Fungi</taxon>
        <taxon>Dikarya</taxon>
        <taxon>Basidiomycota</taxon>
        <taxon>Pucciniomycotina</taxon>
        <taxon>Pucciniomycetes</taxon>
        <taxon>Pucciniales</taxon>
        <taxon>Melampsoraceae</taxon>
        <taxon>Melampsora</taxon>
    </lineage>
</organism>
<dbReference type="HOGENOM" id="CLU_1077990_0_0_1"/>
<name>F4S6Z4_MELLP</name>
<dbReference type="VEuPathDB" id="FungiDB:MELLADRAFT_112592"/>
<feature type="region of interest" description="Disordered" evidence="1">
    <location>
        <begin position="18"/>
        <end position="44"/>
    </location>
</feature>
<reference evidence="3" key="1">
    <citation type="journal article" date="2011" name="Proc. Natl. Acad. Sci. U.S.A.">
        <title>Obligate biotrophy features unraveled by the genomic analysis of rust fungi.</title>
        <authorList>
            <person name="Duplessis S."/>
            <person name="Cuomo C.A."/>
            <person name="Lin Y.-C."/>
            <person name="Aerts A."/>
            <person name="Tisserant E."/>
            <person name="Veneault-Fourrey C."/>
            <person name="Joly D.L."/>
            <person name="Hacquard S."/>
            <person name="Amselem J."/>
            <person name="Cantarel B.L."/>
            <person name="Chiu R."/>
            <person name="Coutinho P.M."/>
            <person name="Feau N."/>
            <person name="Field M."/>
            <person name="Frey P."/>
            <person name="Gelhaye E."/>
            <person name="Goldberg J."/>
            <person name="Grabherr M.G."/>
            <person name="Kodira C.D."/>
            <person name="Kohler A."/>
            <person name="Kuees U."/>
            <person name="Lindquist E.A."/>
            <person name="Lucas S.M."/>
            <person name="Mago R."/>
            <person name="Mauceli E."/>
            <person name="Morin E."/>
            <person name="Murat C."/>
            <person name="Pangilinan J.L."/>
            <person name="Park R."/>
            <person name="Pearson M."/>
            <person name="Quesneville H."/>
            <person name="Rouhier N."/>
            <person name="Sakthikumar S."/>
            <person name="Salamov A.A."/>
            <person name="Schmutz J."/>
            <person name="Selles B."/>
            <person name="Shapiro H."/>
            <person name="Tanguay P."/>
            <person name="Tuskan G.A."/>
            <person name="Henrissat B."/>
            <person name="Van de Peer Y."/>
            <person name="Rouze P."/>
            <person name="Ellis J.G."/>
            <person name="Dodds P.N."/>
            <person name="Schein J.E."/>
            <person name="Zhong S."/>
            <person name="Hamelin R.C."/>
            <person name="Grigoriev I.V."/>
            <person name="Szabo L.J."/>
            <person name="Martin F."/>
        </authorList>
    </citation>
    <scope>NUCLEOTIDE SEQUENCE [LARGE SCALE GENOMIC DNA]</scope>
    <source>
        <strain evidence="3">98AG31 / pathotype 3-4-7</strain>
    </source>
</reference>
<dbReference type="GeneID" id="18924732"/>
<dbReference type="InParanoid" id="F4S6Z4"/>
<sequence>MSPAHANLQALCTTEMIPHGPEIGVDSKASPNTHEMGRHKSEKDNLQFLGGELCEGLDLDHSMNGGRVSNFVPQNIETPSLDIPDIKKAFEGSWKEYGECLQSSFNYHKELDGSQTPMKKDDISRKMHSNIEGNSQDTVTLTHNGVRRGNIQVVPDNLPQRKKPDKLTPQDEALKAKLIYDPEGEEVGTTLAEGYQWLHKIWQTITLEKIQLERYPKAIKHTGTCNSTRFGLDQHHFIAYIMMHWMQKFRPKWFENLC</sequence>
<evidence type="ECO:0000256" key="1">
    <source>
        <dbReference type="SAM" id="MobiDB-lite"/>
    </source>
</evidence>
<keyword evidence="3" id="KW-1185">Reference proteome</keyword>
<accession>F4S6Z4</accession>
<dbReference type="EMBL" id="GL883157">
    <property type="protein sequence ID" value="EGF99596.1"/>
    <property type="molecule type" value="Genomic_DNA"/>
</dbReference>
<dbReference type="RefSeq" id="XP_007417196.1">
    <property type="nucleotide sequence ID" value="XM_007417134.1"/>
</dbReference>
<dbReference type="KEGG" id="mlr:MELLADRAFT_112592"/>